<reference evidence="2" key="1">
    <citation type="submission" date="2016-10" db="EMBL/GenBank/DDBJ databases">
        <title>Comparative genomics uncovers the prolific and rare metabolic potential of the cyanobacterial genus Moorea.</title>
        <authorList>
            <person name="Leao T."/>
            <person name="Castelao G."/>
            <person name="Korobeynikov A."/>
            <person name="Monroe E.A."/>
            <person name="Podell S."/>
            <person name="Glukhov E."/>
            <person name="Allen E."/>
            <person name="Gerwick W.H."/>
            <person name="Gerwick L."/>
        </authorList>
    </citation>
    <scope>NUCLEOTIDE SEQUENCE [LARGE SCALE GENOMIC DNA]</scope>
    <source>
        <strain evidence="2">JHB</strain>
    </source>
</reference>
<accession>A0A1D9FTN8</accession>
<evidence type="ECO:0000313" key="1">
    <source>
        <dbReference type="EMBL" id="AOY78758.1"/>
    </source>
</evidence>
<sequence length="119" mass="13176">MLNKLSILSVATIVSMTLNQGLANAISANGGSTGWHSVSSGSETSCNKKGIEKMNILVNGGEIEKTEFHPWRYKRGNNVIFNLVCAPKGDYVRVDVICVNPCDRNTYRIRTVIDELMNW</sequence>
<dbReference type="AlphaFoldDB" id="A0A1D9FTN8"/>
<organism evidence="1 2">
    <name type="scientific">Moorena producens (strain JHB)</name>
    <dbReference type="NCBI Taxonomy" id="1454205"/>
    <lineage>
        <taxon>Bacteria</taxon>
        <taxon>Bacillati</taxon>
        <taxon>Cyanobacteriota</taxon>
        <taxon>Cyanophyceae</taxon>
        <taxon>Coleofasciculales</taxon>
        <taxon>Coleofasciculaceae</taxon>
        <taxon>Moorena</taxon>
    </lineage>
</organism>
<evidence type="ECO:0000313" key="2">
    <source>
        <dbReference type="Proteomes" id="UP000176944"/>
    </source>
</evidence>
<gene>
    <name evidence="1" type="ORF">BJP36_01480</name>
</gene>
<name>A0A1D9FTN8_MOOP1</name>
<protein>
    <submittedName>
        <fullName evidence="1">Uncharacterized protein</fullName>
    </submittedName>
</protein>
<dbReference type="Proteomes" id="UP000176944">
    <property type="component" value="Chromosome"/>
</dbReference>
<dbReference type="EMBL" id="CP017708">
    <property type="protein sequence ID" value="AOY78758.1"/>
    <property type="molecule type" value="Genomic_DNA"/>
</dbReference>
<proteinExistence type="predicted"/>